<dbReference type="GO" id="GO:0005737">
    <property type="term" value="C:cytoplasm"/>
    <property type="evidence" value="ECO:0007669"/>
    <property type="project" value="UniProtKB-SubCell"/>
</dbReference>
<dbReference type="Gramene" id="Psat03G0156800-T1">
    <property type="protein sequence ID" value="KAI5425798.1"/>
    <property type="gene ID" value="KIW84_031568"/>
</dbReference>
<organism evidence="6 7">
    <name type="scientific">Pisum sativum</name>
    <name type="common">Garden pea</name>
    <name type="synonym">Lathyrus oleraceus</name>
    <dbReference type="NCBI Taxonomy" id="3888"/>
    <lineage>
        <taxon>Eukaryota</taxon>
        <taxon>Viridiplantae</taxon>
        <taxon>Streptophyta</taxon>
        <taxon>Embryophyta</taxon>
        <taxon>Tracheophyta</taxon>
        <taxon>Spermatophyta</taxon>
        <taxon>Magnoliopsida</taxon>
        <taxon>eudicotyledons</taxon>
        <taxon>Gunneridae</taxon>
        <taxon>Pentapetalae</taxon>
        <taxon>rosids</taxon>
        <taxon>fabids</taxon>
        <taxon>Fabales</taxon>
        <taxon>Fabaceae</taxon>
        <taxon>Papilionoideae</taxon>
        <taxon>50 kb inversion clade</taxon>
        <taxon>NPAAA clade</taxon>
        <taxon>Hologalegina</taxon>
        <taxon>IRL clade</taxon>
        <taxon>Fabeae</taxon>
        <taxon>Lathyrus</taxon>
    </lineage>
</organism>
<dbReference type="InterPro" id="IPR002554">
    <property type="entry name" value="PP2A_B56"/>
</dbReference>
<evidence type="ECO:0000313" key="7">
    <source>
        <dbReference type="Proteomes" id="UP001058974"/>
    </source>
</evidence>
<dbReference type="GO" id="GO:0000159">
    <property type="term" value="C:protein phosphatase type 2A complex"/>
    <property type="evidence" value="ECO:0007669"/>
    <property type="project" value="UniProtKB-UniRule"/>
</dbReference>
<evidence type="ECO:0000256" key="4">
    <source>
        <dbReference type="PIRNR" id="PIRNR028043"/>
    </source>
</evidence>
<dbReference type="InterPro" id="IPR016024">
    <property type="entry name" value="ARM-type_fold"/>
</dbReference>
<evidence type="ECO:0000313" key="6">
    <source>
        <dbReference type="EMBL" id="KAI5425798.1"/>
    </source>
</evidence>
<dbReference type="PIRSF" id="PIRSF028043">
    <property type="entry name" value="PP2A_B56"/>
    <property type="match status" value="1"/>
</dbReference>
<sequence>MFKRMMKGGQKKPSKSDSNDGYGPPANDVNQSAVVVVPPPSGKIEPLPLFRDVPVSERQNLFLRKLQICCHTLDFTDTMKSVREKEIKRQTLMELVEFIQSSSSKITEICQEEMIKMVSVNIFRCLPPAFHENTGQDATDPEEEEPCLEPAWPHLQLVYELLLRYVVSSDTDTKVAKRYIDHSFVLKLLDLFDSEDPREREYVKTILHRVYGKFMVHRPYIRKAINNIFYRFIYETERHSGIMELLEILGSIINGFALPMKEEHKLFLVRALLPLHKPKPVAVYHQQLSYCISQFVEKDFKLADTVIRGLLKYWPVTNCQKEVLFLGELEEVLEATQAAEFQRCMVLLFRQIARCLNSPHFQVAERALFLWNNEHIVGLIAQNRTVVLPIIFEALEKNVQSHWNQAVNGLTVNVRKMFLEMDADLFEECQRKYLEKEAKAKEVEELRELNWKRLADAAALNGPDMVTA</sequence>
<keyword evidence="3" id="KW-0963">Cytoplasm</keyword>
<comment type="similarity">
    <text evidence="2">Belongs to the phosphatase 2A regulatory subunit B56 family.</text>
</comment>
<dbReference type="Pfam" id="PF01603">
    <property type="entry name" value="B56"/>
    <property type="match status" value="1"/>
</dbReference>
<dbReference type="Proteomes" id="UP001058974">
    <property type="component" value="Chromosome 3"/>
</dbReference>
<reference evidence="6 7" key="1">
    <citation type="journal article" date="2022" name="Nat. Genet.">
        <title>Improved pea reference genome and pan-genome highlight genomic features and evolutionary characteristics.</title>
        <authorList>
            <person name="Yang T."/>
            <person name="Liu R."/>
            <person name="Luo Y."/>
            <person name="Hu S."/>
            <person name="Wang D."/>
            <person name="Wang C."/>
            <person name="Pandey M.K."/>
            <person name="Ge S."/>
            <person name="Xu Q."/>
            <person name="Li N."/>
            <person name="Li G."/>
            <person name="Huang Y."/>
            <person name="Saxena R.K."/>
            <person name="Ji Y."/>
            <person name="Li M."/>
            <person name="Yan X."/>
            <person name="He Y."/>
            <person name="Liu Y."/>
            <person name="Wang X."/>
            <person name="Xiang C."/>
            <person name="Varshney R.K."/>
            <person name="Ding H."/>
            <person name="Gao S."/>
            <person name="Zong X."/>
        </authorList>
    </citation>
    <scope>NUCLEOTIDE SEQUENCE [LARGE SCALE GENOMIC DNA]</scope>
    <source>
        <strain evidence="6 7">cv. Zhongwan 6</strain>
    </source>
</reference>
<evidence type="ECO:0000256" key="3">
    <source>
        <dbReference type="ARBA" id="ARBA00022490"/>
    </source>
</evidence>
<dbReference type="PANTHER" id="PTHR10257">
    <property type="entry name" value="SERINE/THREONINE PROTEIN PHOSPHATASE 2A PP2A REGULATORY SUBUNIT B"/>
    <property type="match status" value="1"/>
</dbReference>
<dbReference type="Gramene" id="Psat3g039960.1">
    <property type="protein sequence ID" value="Psat3g039960.1.cds"/>
    <property type="gene ID" value="Psat3g039960"/>
</dbReference>
<evidence type="ECO:0000256" key="5">
    <source>
        <dbReference type="SAM" id="MobiDB-lite"/>
    </source>
</evidence>
<dbReference type="FunFam" id="1.25.10.10:FF:000041">
    <property type="entry name" value="Serine/threonine protein phosphatase 2A regulatory subunit"/>
    <property type="match status" value="1"/>
</dbReference>
<dbReference type="OrthoDB" id="10264446at2759"/>
<gene>
    <name evidence="6" type="ORF">KIW84_031568</name>
</gene>
<dbReference type="PANTHER" id="PTHR10257:SF69">
    <property type="entry name" value="SERINE_THREONINE PROTEIN PHOSPHATASE 2A REGULATORY SUBUNIT"/>
    <property type="match status" value="1"/>
</dbReference>
<dbReference type="GO" id="GO:0019888">
    <property type="term" value="F:protein phosphatase regulator activity"/>
    <property type="evidence" value="ECO:0007669"/>
    <property type="project" value="UniProtKB-UniRule"/>
</dbReference>
<feature type="region of interest" description="Disordered" evidence="5">
    <location>
        <begin position="1"/>
        <end position="32"/>
    </location>
</feature>
<dbReference type="InterPro" id="IPR011989">
    <property type="entry name" value="ARM-like"/>
</dbReference>
<dbReference type="Gramene" id="PSAT_LOCUS13857_t1">
    <property type="protein sequence ID" value="CAL5194084.1"/>
    <property type="gene ID" value="PSAT_LOCUS13857"/>
</dbReference>
<evidence type="ECO:0000256" key="1">
    <source>
        <dbReference type="ARBA" id="ARBA00004496"/>
    </source>
</evidence>
<dbReference type="Gene3D" id="1.25.10.10">
    <property type="entry name" value="Leucine-rich Repeat Variant"/>
    <property type="match status" value="1"/>
</dbReference>
<accession>A0A9D5AXM0</accession>
<dbReference type="SUPFAM" id="SSF48371">
    <property type="entry name" value="ARM repeat"/>
    <property type="match status" value="1"/>
</dbReference>
<dbReference type="EMBL" id="JAMSHJ010000003">
    <property type="protein sequence ID" value="KAI5425798.1"/>
    <property type="molecule type" value="Genomic_DNA"/>
</dbReference>
<evidence type="ECO:0000256" key="2">
    <source>
        <dbReference type="ARBA" id="ARBA00009745"/>
    </source>
</evidence>
<comment type="subcellular location">
    <subcellularLocation>
        <location evidence="1">Cytoplasm</location>
    </subcellularLocation>
</comment>
<protein>
    <recommendedName>
        <fullName evidence="4">Serine/threonine protein phosphatase 2A regulatory subunit</fullName>
    </recommendedName>
</protein>
<comment type="function">
    <text evidence="4">The B regulatory subunit might modulate substrate selectivity and catalytic activity, and also might direct the localization of the catalytic enzyme to a particular subcellular compartment.</text>
</comment>
<keyword evidence="7" id="KW-1185">Reference proteome</keyword>
<comment type="caution">
    <text evidence="6">The sequence shown here is derived from an EMBL/GenBank/DDBJ whole genome shotgun (WGS) entry which is preliminary data.</text>
</comment>
<dbReference type="AlphaFoldDB" id="A0A9D5AXM0"/>
<dbReference type="GO" id="GO:0007165">
    <property type="term" value="P:signal transduction"/>
    <property type="evidence" value="ECO:0007669"/>
    <property type="project" value="InterPro"/>
</dbReference>
<proteinExistence type="inferred from homology"/>
<name>A0A9D5AXM0_PEA</name>
<feature type="compositionally biased region" description="Basic residues" evidence="5">
    <location>
        <begin position="1"/>
        <end position="13"/>
    </location>
</feature>